<dbReference type="EMBL" id="CP010519">
    <property type="protein sequence ID" value="AJE83833.1"/>
    <property type="molecule type" value="Genomic_DNA"/>
</dbReference>
<dbReference type="FunFam" id="3.50.50.60:FF:000228">
    <property type="entry name" value="FAD-containing monooxygenase EthA"/>
    <property type="match status" value="1"/>
</dbReference>
<keyword evidence="6" id="KW-0560">Oxidoreductase</keyword>
<feature type="region of interest" description="Disordered" evidence="8">
    <location>
        <begin position="1"/>
        <end position="20"/>
    </location>
</feature>
<dbReference type="GO" id="GO:0050661">
    <property type="term" value="F:NADP binding"/>
    <property type="evidence" value="ECO:0007669"/>
    <property type="project" value="InterPro"/>
</dbReference>
<dbReference type="GO" id="GO:0050660">
    <property type="term" value="F:flavin adenine dinucleotide binding"/>
    <property type="evidence" value="ECO:0007669"/>
    <property type="project" value="InterPro"/>
</dbReference>
<protein>
    <submittedName>
        <fullName evidence="9">Putative monooxygenase</fullName>
    </submittedName>
</protein>
<dbReference type="PANTHER" id="PTHR43872:SF1">
    <property type="entry name" value="MONOOXYGENASE, PUTATIVE (AFU_ORTHOLOGUE AFUA_8G02570)-RELATED"/>
    <property type="match status" value="1"/>
</dbReference>
<evidence type="ECO:0000256" key="1">
    <source>
        <dbReference type="ARBA" id="ARBA00001974"/>
    </source>
</evidence>
<keyword evidence="7 9" id="KW-0503">Monooxygenase</keyword>
<evidence type="ECO:0000256" key="7">
    <source>
        <dbReference type="ARBA" id="ARBA00023033"/>
    </source>
</evidence>
<dbReference type="SUPFAM" id="SSF51905">
    <property type="entry name" value="FAD/NAD(P)-binding domain"/>
    <property type="match status" value="1"/>
</dbReference>
<evidence type="ECO:0000256" key="8">
    <source>
        <dbReference type="SAM" id="MobiDB-lite"/>
    </source>
</evidence>
<dbReference type="Gene3D" id="3.50.50.60">
    <property type="entry name" value="FAD/NAD(P)-binding domain"/>
    <property type="match status" value="3"/>
</dbReference>
<dbReference type="GO" id="GO:0004499">
    <property type="term" value="F:N,N-dimethylaniline monooxygenase activity"/>
    <property type="evidence" value="ECO:0007669"/>
    <property type="project" value="InterPro"/>
</dbReference>
<dbReference type="PANTHER" id="PTHR43872">
    <property type="entry name" value="MONOOXYGENASE, PUTATIVE (AFU_ORTHOLOGUE AFUA_8G02570)-RELATED"/>
    <property type="match status" value="1"/>
</dbReference>
<dbReference type="KEGG" id="sals:SLNWT_3457"/>
<comment type="similarity">
    <text evidence="2">Belongs to the FAD-binding monooxygenase family.</text>
</comment>
<keyword evidence="5" id="KW-0521">NADP</keyword>
<dbReference type="Proteomes" id="UP000031523">
    <property type="component" value="Chromosome"/>
</dbReference>
<evidence type="ECO:0000256" key="4">
    <source>
        <dbReference type="ARBA" id="ARBA00022827"/>
    </source>
</evidence>
<evidence type="ECO:0000313" key="10">
    <source>
        <dbReference type="Proteomes" id="UP000031523"/>
    </source>
</evidence>
<accession>A0A0B5EMV1</accession>
<gene>
    <name evidence="9" type="ORF">SLNWT_3457</name>
</gene>
<dbReference type="AlphaFoldDB" id="A0A0B5EMV1"/>
<reference evidence="9 10" key="1">
    <citation type="submission" date="2015-01" db="EMBL/GenBank/DDBJ databases">
        <title>Enhanced salinomycin production by adjusting the supply of polyketide extender units in Streptomyce albus DSM 41398.</title>
        <authorList>
            <person name="Lu C."/>
        </authorList>
    </citation>
    <scope>NUCLEOTIDE SEQUENCE [LARGE SCALE GENOMIC DNA]</scope>
    <source>
        <strain evidence="10">ATCC 21838 / DSM 41398 / FERM P-419 / JCM 4703 / NBRC 107858</strain>
    </source>
</reference>
<feature type="compositionally biased region" description="Polar residues" evidence="8">
    <location>
        <begin position="1"/>
        <end position="10"/>
    </location>
</feature>
<evidence type="ECO:0000256" key="6">
    <source>
        <dbReference type="ARBA" id="ARBA00023002"/>
    </source>
</evidence>
<evidence type="ECO:0000313" key="9">
    <source>
        <dbReference type="EMBL" id="AJE83833.1"/>
    </source>
</evidence>
<evidence type="ECO:0000256" key="5">
    <source>
        <dbReference type="ARBA" id="ARBA00022857"/>
    </source>
</evidence>
<dbReference type="InterPro" id="IPR036188">
    <property type="entry name" value="FAD/NAD-bd_sf"/>
</dbReference>
<dbReference type="InterPro" id="IPR020946">
    <property type="entry name" value="Flavin_mOase-like"/>
</dbReference>
<evidence type="ECO:0000256" key="2">
    <source>
        <dbReference type="ARBA" id="ARBA00010139"/>
    </source>
</evidence>
<dbReference type="Pfam" id="PF00743">
    <property type="entry name" value="FMO-like"/>
    <property type="match status" value="1"/>
</dbReference>
<keyword evidence="4" id="KW-0274">FAD</keyword>
<sequence length="533" mass="58552">MTPTENSRTGTPGPEGRTAPAEAATEHLDVVIVGAGLSGVGAAYRLGTECPERSYAVLEARQSMGGTWDLFRYPGVRSDSDMFTLGYPFKPWAGEKVLADGQAILAYIKETAAEFGIDRRIRYGTRVLSADWSSATARWTLTLERTDASGARMRQTLTCDFLYSCAGYYNYAQGHSPEFAGAEDFAGTLVHPQFWPEDPKGELYAGKRVVIIGSGATAVTLVPAMAEKAARVTMLQRTPTWISSLPSRDKVADLARKVLPAGTAHRVVRTKNILFAIGLYQFCQRSPKAARRVLTGLNKRVLQDDQLVRDHLTPTYNPWDQRLCAVPDADLFRSIKRGEAEIVTDHIDRFVPEGIRLKSGRVLEADVVVTATGLQLLAFGGITPHVDGEPVDLSKQFVWQGAMMTGVPNFAVCIGYTNASWTLRADLTSRLVCRVLNHMRRNQYAAVEPRPTGPLTARPLLDLAAGYVQRSIDAFPRQGDRGPWKVRQNYVLDAATTMRRRLDRTLAATPAHEVRQARAAAEKAAAPLHEAAR</sequence>
<dbReference type="InterPro" id="IPR051820">
    <property type="entry name" value="FAD-binding_MO"/>
</dbReference>
<name>A0A0B5EMV1_STRA4</name>
<keyword evidence="10" id="KW-1185">Reference proteome</keyword>
<dbReference type="PRINTS" id="PR00411">
    <property type="entry name" value="PNDRDTASEI"/>
</dbReference>
<organism evidence="9 10">
    <name type="scientific">Streptomyces albus (strain ATCC 21838 / DSM 41398 / FERM P-419 / JCM 4703 / NBRC 107858)</name>
    <dbReference type="NCBI Taxonomy" id="1081613"/>
    <lineage>
        <taxon>Bacteria</taxon>
        <taxon>Bacillati</taxon>
        <taxon>Actinomycetota</taxon>
        <taxon>Actinomycetes</taxon>
        <taxon>Kitasatosporales</taxon>
        <taxon>Streptomycetaceae</taxon>
        <taxon>Streptomyces</taxon>
    </lineage>
</organism>
<evidence type="ECO:0000256" key="3">
    <source>
        <dbReference type="ARBA" id="ARBA00022630"/>
    </source>
</evidence>
<dbReference type="Pfam" id="PF01946">
    <property type="entry name" value="Thi4"/>
    <property type="match status" value="1"/>
</dbReference>
<proteinExistence type="inferred from homology"/>
<comment type="cofactor">
    <cofactor evidence="1">
        <name>FAD</name>
        <dbReference type="ChEBI" id="CHEBI:57692"/>
    </cofactor>
</comment>
<keyword evidence="3" id="KW-0285">Flavoprotein</keyword>